<keyword evidence="3" id="KW-1185">Reference proteome</keyword>
<dbReference type="InterPro" id="IPR025369">
    <property type="entry name" value="DUF4274"/>
</dbReference>
<gene>
    <name evidence="2" type="ORF">HNQ71_003957</name>
</gene>
<accession>A0A841PCL2</accession>
<dbReference type="Pfam" id="PF14096">
    <property type="entry name" value="DUF4274"/>
    <property type="match status" value="1"/>
</dbReference>
<comment type="caution">
    <text evidence="2">The sequence shown here is derived from an EMBL/GenBank/DDBJ whole genome shotgun (WGS) entry which is preliminary data.</text>
</comment>
<name>A0A841PCL2_9HYPH</name>
<evidence type="ECO:0000259" key="1">
    <source>
        <dbReference type="Pfam" id="PF14096"/>
    </source>
</evidence>
<feature type="domain" description="DUF4274" evidence="1">
    <location>
        <begin position="207"/>
        <end position="282"/>
    </location>
</feature>
<protein>
    <recommendedName>
        <fullName evidence="1">DUF4274 domain-containing protein</fullName>
    </recommendedName>
</protein>
<dbReference type="RefSeq" id="WP_184874266.1">
    <property type="nucleotide sequence ID" value="NZ_JACHEF010000003.1"/>
</dbReference>
<sequence length="348" mass="39798">MDDYISKIVQLRPLMTQARVDETFPREKWSEHSRGGKFGVQFGFGQSANNDPSGIASDHIVEKIDFRSPFPGSISLYGFVIGMARSDADSEIARLGLATMEITHPDVRYLSGNTDDGFEIMLMFRKDSLEQLTICQPGHSRIMDARQAFWKERSEKEQKRRELASAWKYISADDDAMLLTWAKHCQPWDDYSPSEFVRYANWLRQADPDQRHVAALNWNWDYGLAPLLWITRRGDCDLATALHVFFGTSPEFYLQFEGDRSRVAEKQSDLTTFDMMMDIKARMERGFYQRSAIQFDLSRNLEIISRYKPTLGQLAAVLPANLPTSGAGRRIAHENRFGGLDIPAFGIN</sequence>
<reference evidence="2 3" key="1">
    <citation type="submission" date="2020-08" db="EMBL/GenBank/DDBJ databases">
        <title>Genomic Encyclopedia of Type Strains, Phase IV (KMG-IV): sequencing the most valuable type-strain genomes for metagenomic binning, comparative biology and taxonomic classification.</title>
        <authorList>
            <person name="Goeker M."/>
        </authorList>
    </citation>
    <scope>NUCLEOTIDE SEQUENCE [LARGE SCALE GENOMIC DNA]</scope>
    <source>
        <strain evidence="2 3">DSM 100039</strain>
    </source>
</reference>
<organism evidence="2 3">
    <name type="scientific">Mesorhizobium sangaii</name>
    <dbReference type="NCBI Taxonomy" id="505389"/>
    <lineage>
        <taxon>Bacteria</taxon>
        <taxon>Pseudomonadati</taxon>
        <taxon>Pseudomonadota</taxon>
        <taxon>Alphaproteobacteria</taxon>
        <taxon>Hyphomicrobiales</taxon>
        <taxon>Phyllobacteriaceae</taxon>
        <taxon>Mesorhizobium</taxon>
    </lineage>
</organism>
<evidence type="ECO:0000313" key="3">
    <source>
        <dbReference type="Proteomes" id="UP000556329"/>
    </source>
</evidence>
<dbReference type="AlphaFoldDB" id="A0A841PCL2"/>
<evidence type="ECO:0000313" key="2">
    <source>
        <dbReference type="EMBL" id="MBB6411283.1"/>
    </source>
</evidence>
<dbReference type="Proteomes" id="UP000556329">
    <property type="component" value="Unassembled WGS sequence"/>
</dbReference>
<dbReference type="EMBL" id="JACHEF010000003">
    <property type="protein sequence ID" value="MBB6411283.1"/>
    <property type="molecule type" value="Genomic_DNA"/>
</dbReference>
<proteinExistence type="predicted"/>